<evidence type="ECO:0008006" key="3">
    <source>
        <dbReference type="Google" id="ProtNLM"/>
    </source>
</evidence>
<dbReference type="Proteomes" id="UP000245865">
    <property type="component" value="Unassembled WGS sequence"/>
</dbReference>
<organism evidence="1 2">
    <name type="scientific">Falsochrobactrum shanghaiense</name>
    <dbReference type="NCBI Taxonomy" id="2201899"/>
    <lineage>
        <taxon>Bacteria</taxon>
        <taxon>Pseudomonadati</taxon>
        <taxon>Pseudomonadota</taxon>
        <taxon>Alphaproteobacteria</taxon>
        <taxon>Hyphomicrobiales</taxon>
        <taxon>Brucellaceae</taxon>
        <taxon>Falsochrobactrum</taxon>
    </lineage>
</organism>
<keyword evidence="2" id="KW-1185">Reference proteome</keyword>
<dbReference type="AlphaFoldDB" id="A0A316JBX1"/>
<dbReference type="EMBL" id="QGDB01000002">
    <property type="protein sequence ID" value="PWL18866.1"/>
    <property type="molecule type" value="Genomic_DNA"/>
</dbReference>
<name>A0A316JBX1_9HYPH</name>
<dbReference type="OrthoDB" id="8450896at2"/>
<dbReference type="RefSeq" id="WP_109705760.1">
    <property type="nucleotide sequence ID" value="NZ_QGDB01000002.1"/>
</dbReference>
<accession>A0A316JBX1</accession>
<reference evidence="1 2" key="1">
    <citation type="submission" date="2018-05" db="EMBL/GenBank/DDBJ databases">
        <title>Comparative genomic sequence analysis between strain HN4 and CCM 8460T (Falsochrobactrum ovis) will provide more evidence to prove that HN4 is a new species of Falsochrobactrum.</title>
        <authorList>
            <person name="Lyu W."/>
            <person name="Sun L."/>
            <person name="Yao L."/>
        </authorList>
    </citation>
    <scope>NUCLEOTIDE SEQUENCE [LARGE SCALE GENOMIC DNA]</scope>
    <source>
        <strain evidence="1 2">HN4</strain>
    </source>
</reference>
<evidence type="ECO:0000313" key="1">
    <source>
        <dbReference type="EMBL" id="PWL18866.1"/>
    </source>
</evidence>
<sequence>MKRNPTEELANIPLSRGQKNIVDALAAIYPRRMHIFDLVNHVYALDPNGGPDNAMGSVRTQICNIRKRLPGFGWTIPKTFDVQGQHGWYRLEPVANDNTSASEQQASVGRAA</sequence>
<protein>
    <recommendedName>
        <fullName evidence="3">OmpR/PhoB-type domain-containing protein</fullName>
    </recommendedName>
</protein>
<gene>
    <name evidence="1" type="ORF">DKP76_07335</name>
</gene>
<evidence type="ECO:0000313" key="2">
    <source>
        <dbReference type="Proteomes" id="UP000245865"/>
    </source>
</evidence>
<comment type="caution">
    <text evidence="1">The sequence shown here is derived from an EMBL/GenBank/DDBJ whole genome shotgun (WGS) entry which is preliminary data.</text>
</comment>
<proteinExistence type="predicted"/>